<reference evidence="11 12" key="1">
    <citation type="submission" date="2020-08" db="EMBL/GenBank/DDBJ databases">
        <title>Genomic Encyclopedia of Type Strains, Phase IV (KMG-IV): sequencing the most valuable type-strain genomes for metagenomic binning, comparative biology and taxonomic classification.</title>
        <authorList>
            <person name="Goeker M."/>
        </authorList>
    </citation>
    <scope>NUCLEOTIDE SEQUENCE [LARGE SCALE GENOMIC DNA]</scope>
    <source>
        <strain evidence="11 12">DSM 2461</strain>
    </source>
</reference>
<dbReference type="InterPro" id="IPR036390">
    <property type="entry name" value="WH_DNA-bd_sf"/>
</dbReference>
<gene>
    <name evidence="11" type="ORF">HNR50_001180</name>
</gene>
<dbReference type="EMBL" id="JACHGJ010000002">
    <property type="protein sequence ID" value="MBB6479522.1"/>
    <property type="molecule type" value="Genomic_DNA"/>
</dbReference>
<protein>
    <recommendedName>
        <fullName evidence="6">HTH-type transcriptional regulator MgrA</fullName>
    </recommendedName>
    <alternativeName>
        <fullName evidence="8">HTH-type transcriptional regulator SarZ</fullName>
    </alternativeName>
    <alternativeName>
        <fullName evidence="9">Staphylococcal accessory regulator Z</fullName>
    </alternativeName>
</protein>
<dbReference type="PANTHER" id="PTHR42756:SF1">
    <property type="entry name" value="TRANSCRIPTIONAL REPRESSOR OF EMRAB OPERON"/>
    <property type="match status" value="1"/>
</dbReference>
<evidence type="ECO:0000313" key="12">
    <source>
        <dbReference type="Proteomes" id="UP000587760"/>
    </source>
</evidence>
<evidence type="ECO:0000256" key="7">
    <source>
        <dbReference type="ARBA" id="ARBA00046337"/>
    </source>
</evidence>
<comment type="subcellular location">
    <subcellularLocation>
        <location evidence="1">Cytoplasm</location>
    </subcellularLocation>
</comment>
<evidence type="ECO:0000256" key="1">
    <source>
        <dbReference type="ARBA" id="ARBA00004496"/>
    </source>
</evidence>
<evidence type="ECO:0000256" key="2">
    <source>
        <dbReference type="ARBA" id="ARBA00023015"/>
    </source>
</evidence>
<evidence type="ECO:0000256" key="9">
    <source>
        <dbReference type="ARBA" id="ARBA00047207"/>
    </source>
</evidence>
<dbReference type="InterPro" id="IPR055166">
    <property type="entry name" value="Transc_reg_Sar_Rot_HTH"/>
</dbReference>
<dbReference type="GO" id="GO:0003677">
    <property type="term" value="F:DNA binding"/>
    <property type="evidence" value="ECO:0007669"/>
    <property type="project" value="UniProtKB-KW"/>
</dbReference>
<evidence type="ECO:0000256" key="5">
    <source>
        <dbReference type="ARBA" id="ARBA00023163"/>
    </source>
</evidence>
<sequence>MMQTDTIVEQLKLYVQLLPRIDKLVYPELPELQKEHKLNKTQIKTILITGLFNGSVMKELWEILNVTKGNLSILIDSLVNKGFVKCERQTDDRRKVRVYLTESGEDLYKQILDQTDSHVQDSKLKVNKKETEILKKMITILD</sequence>
<evidence type="ECO:0000256" key="8">
    <source>
        <dbReference type="ARBA" id="ARBA00047188"/>
    </source>
</evidence>
<organism evidence="11 12">
    <name type="scientific">Spirochaeta isovalerica</name>
    <dbReference type="NCBI Taxonomy" id="150"/>
    <lineage>
        <taxon>Bacteria</taxon>
        <taxon>Pseudomonadati</taxon>
        <taxon>Spirochaetota</taxon>
        <taxon>Spirochaetia</taxon>
        <taxon>Spirochaetales</taxon>
        <taxon>Spirochaetaceae</taxon>
        <taxon>Spirochaeta</taxon>
    </lineage>
</organism>
<keyword evidence="4 11" id="KW-0238">DNA-binding</keyword>
<keyword evidence="3" id="KW-0843">Virulence</keyword>
<evidence type="ECO:0000313" key="11">
    <source>
        <dbReference type="EMBL" id="MBB6479522.1"/>
    </source>
</evidence>
<comment type="similarity">
    <text evidence="7">Belongs to the SarZ family.</text>
</comment>
<dbReference type="PRINTS" id="PR00598">
    <property type="entry name" value="HTHMARR"/>
</dbReference>
<dbReference type="SUPFAM" id="SSF46785">
    <property type="entry name" value="Winged helix' DNA-binding domain"/>
    <property type="match status" value="1"/>
</dbReference>
<evidence type="ECO:0000256" key="4">
    <source>
        <dbReference type="ARBA" id="ARBA00023125"/>
    </source>
</evidence>
<dbReference type="Pfam" id="PF22381">
    <property type="entry name" value="Staph_reg_Sar_Rot"/>
    <property type="match status" value="1"/>
</dbReference>
<dbReference type="InterPro" id="IPR000835">
    <property type="entry name" value="HTH_MarR-typ"/>
</dbReference>
<dbReference type="PANTHER" id="PTHR42756">
    <property type="entry name" value="TRANSCRIPTIONAL REGULATOR, MARR"/>
    <property type="match status" value="1"/>
</dbReference>
<proteinExistence type="inferred from homology"/>
<dbReference type="SMART" id="SM00347">
    <property type="entry name" value="HTH_MARR"/>
    <property type="match status" value="1"/>
</dbReference>
<comment type="caution">
    <text evidence="11">The sequence shown here is derived from an EMBL/GenBank/DDBJ whole genome shotgun (WGS) entry which is preliminary data.</text>
</comment>
<dbReference type="GO" id="GO:0003700">
    <property type="term" value="F:DNA-binding transcription factor activity"/>
    <property type="evidence" value="ECO:0007669"/>
    <property type="project" value="InterPro"/>
</dbReference>
<evidence type="ECO:0000256" key="6">
    <source>
        <dbReference type="ARBA" id="ARBA00040307"/>
    </source>
</evidence>
<keyword evidence="12" id="KW-1185">Reference proteome</keyword>
<evidence type="ECO:0000259" key="10">
    <source>
        <dbReference type="PROSITE" id="PS50995"/>
    </source>
</evidence>
<dbReference type="InterPro" id="IPR036388">
    <property type="entry name" value="WH-like_DNA-bd_sf"/>
</dbReference>
<dbReference type="GO" id="GO:0005737">
    <property type="term" value="C:cytoplasm"/>
    <property type="evidence" value="ECO:0007669"/>
    <property type="project" value="UniProtKB-SubCell"/>
</dbReference>
<accession>A0A841RAR4</accession>
<dbReference type="Proteomes" id="UP000587760">
    <property type="component" value="Unassembled WGS sequence"/>
</dbReference>
<dbReference type="Gene3D" id="1.10.10.10">
    <property type="entry name" value="Winged helix-like DNA-binding domain superfamily/Winged helix DNA-binding domain"/>
    <property type="match status" value="1"/>
</dbReference>
<keyword evidence="2" id="KW-0805">Transcription regulation</keyword>
<dbReference type="PROSITE" id="PS01117">
    <property type="entry name" value="HTH_MARR_1"/>
    <property type="match status" value="1"/>
</dbReference>
<evidence type="ECO:0000256" key="3">
    <source>
        <dbReference type="ARBA" id="ARBA00023026"/>
    </source>
</evidence>
<keyword evidence="5" id="KW-0804">Transcription</keyword>
<dbReference type="RefSeq" id="WP_184744826.1">
    <property type="nucleotide sequence ID" value="NZ_JACHGJ010000002.1"/>
</dbReference>
<feature type="domain" description="HTH marR-type" evidence="10">
    <location>
        <begin position="11"/>
        <end position="142"/>
    </location>
</feature>
<dbReference type="AlphaFoldDB" id="A0A841RAR4"/>
<dbReference type="PROSITE" id="PS50995">
    <property type="entry name" value="HTH_MARR_2"/>
    <property type="match status" value="1"/>
</dbReference>
<name>A0A841RAR4_9SPIO</name>
<dbReference type="InterPro" id="IPR023187">
    <property type="entry name" value="Tscrpt_reg_MarR-type_CS"/>
</dbReference>